<gene>
    <name evidence="1" type="ORF">PLOB_00021920</name>
</gene>
<dbReference type="Gene3D" id="3.40.50.300">
    <property type="entry name" value="P-loop containing nucleotide triphosphate hydrolases"/>
    <property type="match status" value="1"/>
</dbReference>
<reference evidence="1 2" key="1">
    <citation type="submission" date="2022-05" db="EMBL/GenBank/DDBJ databases">
        <authorList>
            <consortium name="Genoscope - CEA"/>
            <person name="William W."/>
        </authorList>
    </citation>
    <scope>NUCLEOTIDE SEQUENCE [LARGE SCALE GENOMIC DNA]</scope>
</reference>
<dbReference type="EMBL" id="CALNXK010000257">
    <property type="protein sequence ID" value="CAH3179494.1"/>
    <property type="molecule type" value="Genomic_DNA"/>
</dbReference>
<sequence length="111" mass="12811">MDPSLQNSQDHLRERKLPDEKATFVQRLLKMNTYEDDDDIYSVIWDFGVQSVYYDTRPIFLTRKAIYILTCDVSRDSSHKANAPTKKSMSGKIEDTCCSKTNLDFLGVYAC</sequence>
<comment type="caution">
    <text evidence="1">The sequence shown here is derived from an EMBL/GenBank/DDBJ whole genome shotgun (WGS) entry which is preliminary data.</text>
</comment>
<evidence type="ECO:0000313" key="2">
    <source>
        <dbReference type="Proteomes" id="UP001159405"/>
    </source>
</evidence>
<dbReference type="Proteomes" id="UP001159405">
    <property type="component" value="Unassembled WGS sequence"/>
</dbReference>
<proteinExistence type="predicted"/>
<organism evidence="1 2">
    <name type="scientific">Porites lobata</name>
    <dbReference type="NCBI Taxonomy" id="104759"/>
    <lineage>
        <taxon>Eukaryota</taxon>
        <taxon>Metazoa</taxon>
        <taxon>Cnidaria</taxon>
        <taxon>Anthozoa</taxon>
        <taxon>Hexacorallia</taxon>
        <taxon>Scleractinia</taxon>
        <taxon>Fungiina</taxon>
        <taxon>Poritidae</taxon>
        <taxon>Porites</taxon>
    </lineage>
</organism>
<evidence type="ECO:0000313" key="1">
    <source>
        <dbReference type="EMBL" id="CAH3179494.1"/>
    </source>
</evidence>
<protein>
    <submittedName>
        <fullName evidence="1">Uncharacterized protein</fullName>
    </submittedName>
</protein>
<dbReference type="Pfam" id="PF08477">
    <property type="entry name" value="Roc"/>
    <property type="match status" value="1"/>
</dbReference>
<accession>A0ABN8RJB3</accession>
<name>A0ABN8RJB3_9CNID</name>
<dbReference type="InterPro" id="IPR027417">
    <property type="entry name" value="P-loop_NTPase"/>
</dbReference>
<keyword evidence="2" id="KW-1185">Reference proteome</keyword>